<evidence type="ECO:0000313" key="2">
    <source>
        <dbReference type="WBParaSite" id="ES5_v2.g19927.t1"/>
    </source>
</evidence>
<organism evidence="1 2">
    <name type="scientific">Panagrolaimus sp. ES5</name>
    <dbReference type="NCBI Taxonomy" id="591445"/>
    <lineage>
        <taxon>Eukaryota</taxon>
        <taxon>Metazoa</taxon>
        <taxon>Ecdysozoa</taxon>
        <taxon>Nematoda</taxon>
        <taxon>Chromadorea</taxon>
        <taxon>Rhabditida</taxon>
        <taxon>Tylenchina</taxon>
        <taxon>Panagrolaimomorpha</taxon>
        <taxon>Panagrolaimoidea</taxon>
        <taxon>Panagrolaimidae</taxon>
        <taxon>Panagrolaimus</taxon>
    </lineage>
</organism>
<accession>A0AC34FR63</accession>
<dbReference type="WBParaSite" id="ES5_v2.g19927.t1">
    <property type="protein sequence ID" value="ES5_v2.g19927.t1"/>
    <property type="gene ID" value="ES5_v2.g19927"/>
</dbReference>
<sequence length="1204" mass="138334">SLHVTNSNKSWKDLKKGFGSTNSPFEFPRQQENEYAKTPEVAQFKASQKLLNPNLKENTNKGETSVSKCSQADILLARGAGIFDALPENYENIFFCDDHEQELLTKWGTKAYKHQMARKKNGVKTPVCSFPDGYGVDHKGQRPFNPSYVVTLEKSKSFMAEHHQLIPVGLHICQDHHSFLIEILGKTITSAKNDFPEDSCSHSSDDEYFPKPKKSLSKTEQENAVSKAVSTLAKEAGISRIDTRGGYCNLTELTKKKKVIGFEKMVDLIATHMAPDNPTALIQDFMEKRSDESSHLKIDQILQDHADWFFAANYYREKTEVLAAIAGRFEYEQIRNFIPNLTWDRYTAARKLALLRKQKWRQPTFKVIKVRYNMEFINFFVEFITSPFIMIGLPFGTKKAKFSSGEKIEIPNTLRRYHNQEVIKMFEKYKTETGRQDVNLSPSLMYKLLKVLVASRSISMKCVDYYVANGDDAFDSFIEIVENLAKMSLVDETWMKNLKKLFLESKNYLKTDYRLNVKIYSQCPDHCITYALSDPTNANFCGVPCDELEENSHQHQVKCDRCLMFPKAIAILTEKIDSILLQKEDDHILQEKLTDFKEMIVMNEKAVYEQKMHYLRSVNSDTLRSDIIEDLKEGESFITMDYIMKHIPAKNLQTQKDWYAQKGNSWHGSTVYARINGEIVQHSVAHLLGYEKQDARTITTVVRDLLTKLKHEMNIHTVTFRSDNASCYRNTELLVNIFLMAGTIGINVKRYSFSEPQNGKSSVDTEAARLKRKSKDYVDFGKNVETSFDMFDALQHGAIPLCALTVVVAKVIGKEFEAKNTLVGISKVSDVLFDYAKKELIYWQHYNVGKGQVLKIGDYLDLRLNAKLEILKTTTHRPEDEDYLYWRPLNLASNEVEKSQLESISRNPTIFDEEENFALDGDRIFPCPTDGCQKSFIKFGKLQRHCMIGKHQFPSNKSTLNDYAIKEYARRIEGITPKLPDLLKLIESENSNDETSVKKGWAIRRSTTRTIYTADMKKFLDQEFKTHQDQGKRIDPKEVQKKMAEVKNRERKNRFKATERLNSLQIGRYFVAKLNKSRENGSDAENVESENEIDDNVLFDEPMFADDFEAVFDSIDDWSEYIPRGKEHGEHDETVENFKNNTDLVTTTESSTQSATPSSITISPFNNLSLSSPAATTSKRKQSTPETPQRSTKSEAVKEKRQKR</sequence>
<protein>
    <submittedName>
        <fullName evidence="2">C2H2-type domain-containing protein</fullName>
    </submittedName>
</protein>
<dbReference type="Proteomes" id="UP000887579">
    <property type="component" value="Unplaced"/>
</dbReference>
<proteinExistence type="predicted"/>
<reference evidence="2" key="1">
    <citation type="submission" date="2022-11" db="UniProtKB">
        <authorList>
            <consortium name="WormBaseParasite"/>
        </authorList>
    </citation>
    <scope>IDENTIFICATION</scope>
</reference>
<name>A0AC34FR63_9BILA</name>
<evidence type="ECO:0000313" key="1">
    <source>
        <dbReference type="Proteomes" id="UP000887579"/>
    </source>
</evidence>